<evidence type="ECO:0000256" key="5">
    <source>
        <dbReference type="ARBA" id="ARBA00022840"/>
    </source>
</evidence>
<evidence type="ECO:0000256" key="6">
    <source>
        <dbReference type="ARBA" id="ARBA00049033"/>
    </source>
</evidence>
<accession>A0A512D2V1</accession>
<comment type="catalytic activity">
    <reaction evidence="6 8">
        <text>(6S)-5,6,7,8-tetrahydrofolate + formate + ATP = (6R)-10-formyltetrahydrofolate + ADP + phosphate</text>
        <dbReference type="Rhea" id="RHEA:20221"/>
        <dbReference type="ChEBI" id="CHEBI:15740"/>
        <dbReference type="ChEBI" id="CHEBI:30616"/>
        <dbReference type="ChEBI" id="CHEBI:43474"/>
        <dbReference type="ChEBI" id="CHEBI:57453"/>
        <dbReference type="ChEBI" id="CHEBI:195366"/>
        <dbReference type="ChEBI" id="CHEBI:456216"/>
        <dbReference type="EC" id="6.3.4.3"/>
    </reaction>
</comment>
<dbReference type="GO" id="GO:0005524">
    <property type="term" value="F:ATP binding"/>
    <property type="evidence" value="ECO:0007669"/>
    <property type="project" value="UniProtKB-UniRule"/>
</dbReference>
<evidence type="ECO:0000256" key="3">
    <source>
        <dbReference type="ARBA" id="ARBA00022598"/>
    </source>
</evidence>
<name>A0A512D2V1_9MICO</name>
<dbReference type="EC" id="6.3.4.3" evidence="8"/>
<comment type="pathway">
    <text evidence="1 8">One-carbon metabolism; tetrahydrofolate interconversion.</text>
</comment>
<evidence type="ECO:0000313" key="9">
    <source>
        <dbReference type="EMBL" id="GEO30799.1"/>
    </source>
</evidence>
<dbReference type="InterPro" id="IPR020628">
    <property type="entry name" value="Formate_THF_ligase_CS"/>
</dbReference>
<dbReference type="HAMAP" id="MF_01543">
    <property type="entry name" value="FTHFS"/>
    <property type="match status" value="1"/>
</dbReference>
<keyword evidence="10" id="KW-1185">Reference proteome</keyword>
<evidence type="ECO:0000313" key="10">
    <source>
        <dbReference type="Proteomes" id="UP000321534"/>
    </source>
</evidence>
<dbReference type="OrthoDB" id="9761733at2"/>
<dbReference type="GO" id="GO:0004329">
    <property type="term" value="F:formate-tetrahydrofolate ligase activity"/>
    <property type="evidence" value="ECO:0007669"/>
    <property type="project" value="UniProtKB-UniRule"/>
</dbReference>
<comment type="caution">
    <text evidence="9">The sequence shown here is derived from an EMBL/GenBank/DDBJ whole genome shotgun (WGS) entry which is preliminary data.</text>
</comment>
<gene>
    <name evidence="8 9" type="primary">fhs</name>
    <name evidence="9" type="ORF">TAE01_26090</name>
</gene>
<keyword evidence="5 8" id="KW-0067">ATP-binding</keyword>
<evidence type="ECO:0000256" key="4">
    <source>
        <dbReference type="ARBA" id="ARBA00022741"/>
    </source>
</evidence>
<dbReference type="Proteomes" id="UP000321534">
    <property type="component" value="Unassembled WGS sequence"/>
</dbReference>
<keyword evidence="3 8" id="KW-0436">Ligase</keyword>
<dbReference type="PROSITE" id="PS00722">
    <property type="entry name" value="FTHFS_2"/>
    <property type="match status" value="1"/>
</dbReference>
<keyword evidence="2 8" id="KW-0554">One-carbon metabolism</keyword>
<dbReference type="PROSITE" id="PS00721">
    <property type="entry name" value="FTHFS_1"/>
    <property type="match status" value="1"/>
</dbReference>
<dbReference type="SUPFAM" id="SSF52540">
    <property type="entry name" value="P-loop containing nucleoside triphosphate hydrolases"/>
    <property type="match status" value="1"/>
</dbReference>
<dbReference type="Gene3D" id="3.10.410.10">
    <property type="entry name" value="Formyltetrahydrofolate synthetase, domain 3"/>
    <property type="match status" value="1"/>
</dbReference>
<dbReference type="UniPathway" id="UPA00193"/>
<comment type="similarity">
    <text evidence="7 8">Belongs to the formate--tetrahydrofolate ligase family.</text>
</comment>
<dbReference type="Gene3D" id="3.40.50.300">
    <property type="entry name" value="P-loop containing nucleotide triphosphate hydrolases"/>
    <property type="match status" value="1"/>
</dbReference>
<dbReference type="InterPro" id="IPR000559">
    <property type="entry name" value="Formate_THF_ligase"/>
</dbReference>
<evidence type="ECO:0000256" key="8">
    <source>
        <dbReference type="HAMAP-Rule" id="MF_01543"/>
    </source>
</evidence>
<dbReference type="AlphaFoldDB" id="A0A512D2V1"/>
<dbReference type="CDD" id="cd00477">
    <property type="entry name" value="FTHFS"/>
    <property type="match status" value="1"/>
</dbReference>
<dbReference type="EMBL" id="BJYX01000013">
    <property type="protein sequence ID" value="GEO30799.1"/>
    <property type="molecule type" value="Genomic_DNA"/>
</dbReference>
<dbReference type="FunFam" id="3.30.1510.10:FF:000001">
    <property type="entry name" value="Formate--tetrahydrofolate ligase"/>
    <property type="match status" value="1"/>
</dbReference>
<dbReference type="InterPro" id="IPR027417">
    <property type="entry name" value="P-loop_NTPase"/>
</dbReference>
<sequence length="567" mass="59993">MSAPLPTDLDIANAATLRPLVDVAADLGVSPDHLEPWGRDVAKIDLAVLDEPRHQPDAKYVVVTAITPTPLGEGKTTTSVGLAQALQRLDKRAVVALRQPSMGPTFGIKGGAAGGGYSQVVPMERLNLHLTGDFHAVTAAHNLLAAMLDNHLHHGNALGLDVRNITWRRVLDVNDRSLRNIVVGLGARQDGVVRETGFDITAASEVMVLLTLATSLTDLRQRLGRIVVGYTTEGKGVTADDLHAGGAMTALLSDALKPNLLQTLEGGPAIIHCGPFGNIATGTSSVTADLIAMRGSDFAITEAGFGADMGAERFFDVKCRVSGLKPDVAVVVATVRALKTHSGRYAVKAGKPLPAGLLEERPKDVEAGLPNLRKHIEIVRRFGVQPVVAINAFPDDHDSEHAVIRRFCNSLGVRCAVTRHVAEGGAGALELARVVIEAAHEPTSFEFLYPLDLPLEQKIEAIATQIYGADGIDVSPAAAKALKDYERLGYGGLPVVIAKTHLSISSDPSLRGAPRGWRMPVREVRAAVGAGYVYAICGDMRTMPGLPTSPNAERIDITEDGSVVGLS</sequence>
<proteinExistence type="inferred from homology"/>
<reference evidence="9 10" key="1">
    <citation type="submission" date="2019-07" db="EMBL/GenBank/DDBJ databases">
        <title>Whole genome shotgun sequence of Terrabacter aerolatus NBRC 106305.</title>
        <authorList>
            <person name="Hosoyama A."/>
            <person name="Uohara A."/>
            <person name="Ohji S."/>
            <person name="Ichikawa N."/>
        </authorList>
    </citation>
    <scope>NUCLEOTIDE SEQUENCE [LARGE SCALE GENOMIC DNA]</scope>
    <source>
        <strain evidence="9 10">NBRC 106305</strain>
    </source>
</reference>
<dbReference type="Gene3D" id="3.30.1510.10">
    <property type="entry name" value="Domain 2, N(10)-formyltetrahydrofolate synthetase"/>
    <property type="match status" value="1"/>
</dbReference>
<dbReference type="FunFam" id="3.10.410.10:FF:000001">
    <property type="entry name" value="Putative formate--tetrahydrofolate ligase"/>
    <property type="match status" value="1"/>
</dbReference>
<dbReference type="NCBIfam" id="NF010030">
    <property type="entry name" value="PRK13505.1"/>
    <property type="match status" value="1"/>
</dbReference>
<evidence type="ECO:0000256" key="1">
    <source>
        <dbReference type="ARBA" id="ARBA00004777"/>
    </source>
</evidence>
<dbReference type="GO" id="GO:0035999">
    <property type="term" value="P:tetrahydrofolate interconversion"/>
    <property type="evidence" value="ECO:0007669"/>
    <property type="project" value="UniProtKB-UniRule"/>
</dbReference>
<evidence type="ECO:0000256" key="2">
    <source>
        <dbReference type="ARBA" id="ARBA00022563"/>
    </source>
</evidence>
<feature type="binding site" evidence="8">
    <location>
        <begin position="69"/>
        <end position="76"/>
    </location>
    <ligand>
        <name>ATP</name>
        <dbReference type="ChEBI" id="CHEBI:30616"/>
    </ligand>
</feature>
<keyword evidence="4 8" id="KW-0547">Nucleotide-binding</keyword>
<protein>
    <recommendedName>
        <fullName evidence="8">Formate--tetrahydrofolate ligase</fullName>
        <ecNumber evidence="8">6.3.4.3</ecNumber>
    </recommendedName>
    <alternativeName>
        <fullName evidence="8">Formyltetrahydrofolate synthetase</fullName>
        <shortName evidence="8">FHS</shortName>
        <shortName evidence="8">FTHFS</shortName>
    </alternativeName>
</protein>
<dbReference type="Pfam" id="PF01268">
    <property type="entry name" value="FTHFS"/>
    <property type="match status" value="1"/>
</dbReference>
<evidence type="ECO:0000256" key="7">
    <source>
        <dbReference type="ARBA" id="ARBA00061363"/>
    </source>
</evidence>
<dbReference type="RefSeq" id="WP_147067087.1">
    <property type="nucleotide sequence ID" value="NZ_BAAARO010000021.1"/>
</dbReference>
<organism evidence="9 10">
    <name type="scientific">Terrabacter aerolatus</name>
    <dbReference type="NCBI Taxonomy" id="422442"/>
    <lineage>
        <taxon>Bacteria</taxon>
        <taxon>Bacillati</taxon>
        <taxon>Actinomycetota</taxon>
        <taxon>Actinomycetes</taxon>
        <taxon>Micrococcales</taxon>
        <taxon>Intrasporangiaceae</taxon>
        <taxon>Terrabacter</taxon>
    </lineage>
</organism>